<organism evidence="13 14">
    <name type="scientific">Thermobaculum terrenum (strain ATCC BAA-798 / CCMEE 7001 / YNP1)</name>
    <dbReference type="NCBI Taxonomy" id="525904"/>
    <lineage>
        <taxon>Bacteria</taxon>
        <taxon>Bacillati</taxon>
        <taxon>Chloroflexota</taxon>
        <taxon>Chloroflexia</taxon>
        <taxon>Candidatus Thermobaculales</taxon>
        <taxon>Candidatus Thermobaculaceae</taxon>
        <taxon>Thermobaculum</taxon>
    </lineage>
</organism>
<evidence type="ECO:0000256" key="9">
    <source>
        <dbReference type="ARBA" id="ARBA00023150"/>
    </source>
</evidence>
<dbReference type="InterPro" id="IPR005110">
    <property type="entry name" value="MoeA_linker/N"/>
</dbReference>
<keyword evidence="8 11" id="KW-0460">Magnesium</keyword>
<dbReference type="Gene3D" id="2.170.190.11">
    <property type="entry name" value="Molybdopterin biosynthesis moea protein, domain 3"/>
    <property type="match status" value="1"/>
</dbReference>
<evidence type="ECO:0000256" key="6">
    <source>
        <dbReference type="ARBA" id="ARBA00022679"/>
    </source>
</evidence>
<comment type="catalytic activity">
    <reaction evidence="10">
        <text>adenylyl-molybdopterin + molybdate = Mo-molybdopterin + AMP + H(+)</text>
        <dbReference type="Rhea" id="RHEA:35047"/>
        <dbReference type="ChEBI" id="CHEBI:15378"/>
        <dbReference type="ChEBI" id="CHEBI:36264"/>
        <dbReference type="ChEBI" id="CHEBI:62727"/>
        <dbReference type="ChEBI" id="CHEBI:71302"/>
        <dbReference type="ChEBI" id="CHEBI:456215"/>
        <dbReference type="EC" id="2.10.1.1"/>
    </reaction>
</comment>
<dbReference type="Proteomes" id="UP000000323">
    <property type="component" value="Chromosome 1"/>
</dbReference>
<dbReference type="GO" id="GO:0061599">
    <property type="term" value="F:molybdopterin molybdotransferase activity"/>
    <property type="evidence" value="ECO:0007669"/>
    <property type="project" value="UniProtKB-UniRule"/>
</dbReference>
<comment type="function">
    <text evidence="2 11">Catalyzes the insertion of molybdate into adenylated molybdopterin with the concomitant release of AMP.</text>
</comment>
<dbReference type="STRING" id="525904.Tter_1452"/>
<evidence type="ECO:0000256" key="11">
    <source>
        <dbReference type="RuleBase" id="RU365090"/>
    </source>
</evidence>
<evidence type="ECO:0000256" key="8">
    <source>
        <dbReference type="ARBA" id="ARBA00022842"/>
    </source>
</evidence>
<dbReference type="EC" id="2.10.1.1" evidence="11"/>
<dbReference type="SUPFAM" id="SSF63882">
    <property type="entry name" value="MoeA N-terminal region -like"/>
    <property type="match status" value="1"/>
</dbReference>
<accession>D1CC43</accession>
<dbReference type="FunFam" id="2.170.190.11:FF:000001">
    <property type="entry name" value="Molybdopterin molybdenumtransferase"/>
    <property type="match status" value="1"/>
</dbReference>
<evidence type="ECO:0000313" key="14">
    <source>
        <dbReference type="Proteomes" id="UP000000323"/>
    </source>
</evidence>
<dbReference type="InterPro" id="IPR001453">
    <property type="entry name" value="MoaB/Mog_dom"/>
</dbReference>
<evidence type="ECO:0000256" key="4">
    <source>
        <dbReference type="ARBA" id="ARBA00010763"/>
    </source>
</evidence>
<reference evidence="14" key="1">
    <citation type="journal article" date="2010" name="Stand. Genomic Sci.">
        <title>Complete genome sequence of 'Thermobaculum terrenum' type strain (YNP1).</title>
        <authorList>
            <person name="Kiss H."/>
            <person name="Cleland D."/>
            <person name="Lapidus A."/>
            <person name="Lucas S."/>
            <person name="Glavina Del Rio T."/>
            <person name="Nolan M."/>
            <person name="Tice H."/>
            <person name="Han C."/>
            <person name="Goodwin L."/>
            <person name="Pitluck S."/>
            <person name="Liolios K."/>
            <person name="Ivanova N."/>
            <person name="Mavromatis K."/>
            <person name="Ovchinnikova G."/>
            <person name="Pati A."/>
            <person name="Chen A."/>
            <person name="Palaniappan K."/>
            <person name="Land M."/>
            <person name="Hauser L."/>
            <person name="Chang Y."/>
            <person name="Jeffries C."/>
            <person name="Lu M."/>
            <person name="Brettin T."/>
            <person name="Detter J."/>
            <person name="Goker M."/>
            <person name="Tindall B."/>
            <person name="Beck B."/>
            <person name="McDermott T."/>
            <person name="Woyke T."/>
            <person name="Bristow J."/>
            <person name="Eisen J."/>
            <person name="Markowitz V."/>
            <person name="Hugenholtz P."/>
            <person name="Kyrpides N."/>
            <person name="Klenk H."/>
            <person name="Cheng J."/>
        </authorList>
    </citation>
    <scope>NUCLEOTIDE SEQUENCE [LARGE SCALE GENOMIC DNA]</scope>
    <source>
        <strain evidence="14">ATCC BAA-798 / YNP1</strain>
    </source>
</reference>
<evidence type="ECO:0000256" key="1">
    <source>
        <dbReference type="ARBA" id="ARBA00001946"/>
    </source>
</evidence>
<feature type="domain" description="MoaB/Mog" evidence="12">
    <location>
        <begin position="179"/>
        <end position="317"/>
    </location>
</feature>
<gene>
    <name evidence="13" type="ordered locus">Tter_1452</name>
</gene>
<dbReference type="InterPro" id="IPR036425">
    <property type="entry name" value="MoaB/Mog-like_dom_sf"/>
</dbReference>
<dbReference type="PROSITE" id="PS01079">
    <property type="entry name" value="MOCF_BIOSYNTHESIS_2"/>
    <property type="match status" value="1"/>
</dbReference>
<dbReference type="eggNOG" id="COG0303">
    <property type="taxonomic scope" value="Bacteria"/>
</dbReference>
<evidence type="ECO:0000313" key="13">
    <source>
        <dbReference type="EMBL" id="ACZ42358.1"/>
    </source>
</evidence>
<dbReference type="AlphaFoldDB" id="D1CC43"/>
<dbReference type="EMBL" id="CP001825">
    <property type="protein sequence ID" value="ACZ42358.1"/>
    <property type="molecule type" value="Genomic_DNA"/>
</dbReference>
<dbReference type="SMART" id="SM00852">
    <property type="entry name" value="MoCF_biosynth"/>
    <property type="match status" value="1"/>
</dbReference>
<protein>
    <recommendedName>
        <fullName evidence="11">Molybdopterin molybdenumtransferase</fullName>
        <ecNumber evidence="11">2.10.1.1</ecNumber>
    </recommendedName>
</protein>
<dbReference type="InterPro" id="IPR036688">
    <property type="entry name" value="MoeA_C_domain_IV_sf"/>
</dbReference>
<dbReference type="HOGENOM" id="CLU_010186_7_0_0"/>
<keyword evidence="7 11" id="KW-0479">Metal-binding</keyword>
<dbReference type="SUPFAM" id="SSF63867">
    <property type="entry name" value="MoeA C-terminal domain-like"/>
    <property type="match status" value="1"/>
</dbReference>
<dbReference type="NCBIfam" id="TIGR00177">
    <property type="entry name" value="molyb_syn"/>
    <property type="match status" value="1"/>
</dbReference>
<dbReference type="InterPro" id="IPR008284">
    <property type="entry name" value="MoCF_biosynth_CS"/>
</dbReference>
<dbReference type="GO" id="GO:0006777">
    <property type="term" value="P:Mo-molybdopterin cofactor biosynthetic process"/>
    <property type="evidence" value="ECO:0007669"/>
    <property type="project" value="UniProtKB-UniRule"/>
</dbReference>
<dbReference type="FunFam" id="3.40.980.10:FF:000004">
    <property type="entry name" value="Molybdopterin molybdenumtransferase"/>
    <property type="match status" value="1"/>
</dbReference>
<dbReference type="PANTHER" id="PTHR10192:SF5">
    <property type="entry name" value="GEPHYRIN"/>
    <property type="match status" value="1"/>
</dbReference>
<dbReference type="Pfam" id="PF00994">
    <property type="entry name" value="MoCF_biosynth"/>
    <property type="match status" value="1"/>
</dbReference>
<evidence type="ECO:0000256" key="10">
    <source>
        <dbReference type="ARBA" id="ARBA00047317"/>
    </source>
</evidence>
<dbReference type="RefSeq" id="WP_012875393.1">
    <property type="nucleotide sequence ID" value="NC_013525.1"/>
</dbReference>
<comment type="pathway">
    <text evidence="3 11">Cofactor biosynthesis; molybdopterin biosynthesis.</text>
</comment>
<dbReference type="InterPro" id="IPR005111">
    <property type="entry name" value="MoeA_C_domain_IV"/>
</dbReference>
<dbReference type="Pfam" id="PF03453">
    <property type="entry name" value="MoeA_N"/>
    <property type="match status" value="1"/>
</dbReference>
<dbReference type="GO" id="GO:0005829">
    <property type="term" value="C:cytosol"/>
    <property type="evidence" value="ECO:0007669"/>
    <property type="project" value="TreeGrafter"/>
</dbReference>
<keyword evidence="14" id="KW-1185">Reference proteome</keyword>
<evidence type="ECO:0000256" key="7">
    <source>
        <dbReference type="ARBA" id="ARBA00022723"/>
    </source>
</evidence>
<proteinExistence type="inferred from homology"/>
<dbReference type="Gene3D" id="3.90.105.10">
    <property type="entry name" value="Molybdopterin biosynthesis moea protein, domain 2"/>
    <property type="match status" value="1"/>
</dbReference>
<dbReference type="Gene3D" id="3.40.980.10">
    <property type="entry name" value="MoaB/Mog-like domain"/>
    <property type="match status" value="1"/>
</dbReference>
<comment type="similarity">
    <text evidence="4 11">Belongs to the MoeA family.</text>
</comment>
<dbReference type="Gene3D" id="2.40.340.10">
    <property type="entry name" value="MoeA, C-terminal, domain IV"/>
    <property type="match status" value="1"/>
</dbReference>
<evidence type="ECO:0000256" key="2">
    <source>
        <dbReference type="ARBA" id="ARBA00002901"/>
    </source>
</evidence>
<dbReference type="CDD" id="cd00887">
    <property type="entry name" value="MoeA"/>
    <property type="match status" value="1"/>
</dbReference>
<dbReference type="SUPFAM" id="SSF53218">
    <property type="entry name" value="Molybdenum cofactor biosynthesis proteins"/>
    <property type="match status" value="1"/>
</dbReference>
<dbReference type="GO" id="GO:0046872">
    <property type="term" value="F:metal ion binding"/>
    <property type="evidence" value="ECO:0007669"/>
    <property type="project" value="UniProtKB-UniRule"/>
</dbReference>
<dbReference type="UniPathway" id="UPA00344"/>
<keyword evidence="5 11" id="KW-0500">Molybdenum</keyword>
<evidence type="ECO:0000256" key="5">
    <source>
        <dbReference type="ARBA" id="ARBA00022505"/>
    </source>
</evidence>
<name>D1CC43_THET1</name>
<dbReference type="KEGG" id="ttr:Tter_1452"/>
<dbReference type="InterPro" id="IPR036135">
    <property type="entry name" value="MoeA_linker/N_sf"/>
</dbReference>
<keyword evidence="6 11" id="KW-0808">Transferase</keyword>
<comment type="cofactor">
    <cofactor evidence="1 11">
        <name>Mg(2+)</name>
        <dbReference type="ChEBI" id="CHEBI:18420"/>
    </cofactor>
</comment>
<dbReference type="Pfam" id="PF03454">
    <property type="entry name" value="MoeA_C"/>
    <property type="match status" value="1"/>
</dbReference>
<dbReference type="InterPro" id="IPR038987">
    <property type="entry name" value="MoeA-like"/>
</dbReference>
<keyword evidence="9 11" id="KW-0501">Molybdenum cofactor biosynthesis</keyword>
<dbReference type="PANTHER" id="PTHR10192">
    <property type="entry name" value="MOLYBDOPTERIN BIOSYNTHESIS PROTEIN"/>
    <property type="match status" value="1"/>
</dbReference>
<dbReference type="NCBIfam" id="NF045515">
    <property type="entry name" value="Glp_gephyrin"/>
    <property type="match status" value="1"/>
</dbReference>
<evidence type="ECO:0000259" key="12">
    <source>
        <dbReference type="SMART" id="SM00852"/>
    </source>
</evidence>
<evidence type="ECO:0000256" key="3">
    <source>
        <dbReference type="ARBA" id="ARBA00005046"/>
    </source>
</evidence>
<dbReference type="OrthoDB" id="9804758at2"/>
<sequence>MLSVEEAEKRILDSIHVLNDVEVSLLDALGLTLTEDIIANFDVPPHSNSAMDGYAVRAEDIVGASKDKPVRLQVISNVPAGYLADRAVQPGTAIRIMTGAPLPEGADTVVQVELTETEGDKVLVKASLPRGRNVRLAGEDIKSGQKVLSSGEIISAADIGVLASLGRKTVRCIRRPKVAILATGDEVVEPGEVLPPGKIYNSNSYAVAAQVKEAGGIPVLLGIARDTRESLANKLQEALALQVDLIVSSGGVSVGDFDLVKDMLTAEGSMEFWQVNMKPGKPLAFGHVRGVPMLGLPGNPVSSMISFELFGRPSIKKMMQQYPEERTMVTAFMEEGYKKTDDRRHFVRVKLHRSNGKFFARLTGEQGSGILTSLMHADGIAIVPEDKPALEPGDEVKVMLIR</sequence>